<reference evidence="1 2" key="1">
    <citation type="submission" date="2017-01" db="EMBL/GenBank/DDBJ databases">
        <authorList>
            <person name="Mah S.A."/>
            <person name="Swanson W.J."/>
            <person name="Moy G.W."/>
            <person name="Vacquier V.D."/>
        </authorList>
    </citation>
    <scope>NUCLEOTIDE SEQUENCE [LARGE SCALE GENOMIC DNA]</scope>
    <source>
        <strain evidence="1 2">DSM 45758</strain>
    </source>
</reference>
<proteinExistence type="predicted"/>
<dbReference type="EMBL" id="FTNF01000052">
    <property type="protein sequence ID" value="SIS04220.1"/>
    <property type="molecule type" value="Genomic_DNA"/>
</dbReference>
<dbReference type="Proteomes" id="UP000186004">
    <property type="component" value="Unassembled WGS sequence"/>
</dbReference>
<evidence type="ECO:0000313" key="2">
    <source>
        <dbReference type="Proteomes" id="UP000186004"/>
    </source>
</evidence>
<keyword evidence="2" id="KW-1185">Reference proteome</keyword>
<accession>A0A1N7FV46</accession>
<sequence length="174" mass="18786">MPSTPTAVPIASDPPIRSACTQKKAVGKPCAGVPLDHASGSFQIATANLGQITHIQTPTPVRKTDQLRESTMAPQYASGLLAVRIFDPRTSAPVGRPARDWIALFRYREIIAGYGEPMPRPSVRTPEVVTRTDDLPLGVPTGPADRGDGREQTLDVLRAGGLRFRDGARWRTAH</sequence>
<evidence type="ECO:0000313" key="1">
    <source>
        <dbReference type="EMBL" id="SIS04220.1"/>
    </source>
</evidence>
<dbReference type="AlphaFoldDB" id="A0A1N7FV46"/>
<organism evidence="1 2">
    <name type="scientific">Micromonospora avicenniae</name>
    <dbReference type="NCBI Taxonomy" id="1198245"/>
    <lineage>
        <taxon>Bacteria</taxon>
        <taxon>Bacillati</taxon>
        <taxon>Actinomycetota</taxon>
        <taxon>Actinomycetes</taxon>
        <taxon>Micromonosporales</taxon>
        <taxon>Micromonosporaceae</taxon>
        <taxon>Micromonospora</taxon>
    </lineage>
</organism>
<gene>
    <name evidence="1" type="ORF">SAMN05444858_1524</name>
</gene>
<name>A0A1N7FV46_9ACTN</name>
<dbReference type="STRING" id="1198245.SAMN05444858_1524"/>
<protein>
    <submittedName>
        <fullName evidence="1">Uncharacterized protein</fullName>
    </submittedName>
</protein>